<keyword evidence="2" id="KW-0472">Membrane</keyword>
<reference evidence="3 4" key="1">
    <citation type="submission" date="2020-06" db="EMBL/GenBank/DDBJ databases">
        <title>Genome mining for natural products.</title>
        <authorList>
            <person name="Zhang B."/>
            <person name="Shi J."/>
            <person name="Ge H."/>
        </authorList>
    </citation>
    <scope>NUCLEOTIDE SEQUENCE [LARGE SCALE GENOMIC DNA]</scope>
    <source>
        <strain evidence="3 4">NA00687</strain>
    </source>
</reference>
<dbReference type="EMBL" id="CP054929">
    <property type="protein sequence ID" value="QKW54200.1"/>
    <property type="molecule type" value="Genomic_DNA"/>
</dbReference>
<feature type="transmembrane region" description="Helical" evidence="2">
    <location>
        <begin position="306"/>
        <end position="325"/>
    </location>
</feature>
<dbReference type="Proteomes" id="UP000509303">
    <property type="component" value="Chromosome"/>
</dbReference>
<dbReference type="Pfam" id="PF03752">
    <property type="entry name" value="ALF"/>
    <property type="match status" value="2"/>
</dbReference>
<proteinExistence type="predicted"/>
<dbReference type="AlphaFoldDB" id="A0A7H8NIF6"/>
<organism evidence="3 4">
    <name type="scientific">Streptomyces buecherae</name>
    <dbReference type="NCBI Taxonomy" id="2763006"/>
    <lineage>
        <taxon>Bacteria</taxon>
        <taxon>Bacillati</taxon>
        <taxon>Actinomycetota</taxon>
        <taxon>Actinomycetes</taxon>
        <taxon>Kitasatosporales</taxon>
        <taxon>Streptomycetaceae</taxon>
        <taxon>Streptomyces</taxon>
    </lineage>
</organism>
<feature type="compositionally biased region" description="Low complexity" evidence="1">
    <location>
        <begin position="237"/>
        <end position="250"/>
    </location>
</feature>
<keyword evidence="4" id="KW-1185">Reference proteome</keyword>
<evidence type="ECO:0000313" key="3">
    <source>
        <dbReference type="EMBL" id="QKW54200.1"/>
    </source>
</evidence>
<dbReference type="InterPro" id="IPR005506">
    <property type="entry name" value="DUF312_ALF"/>
</dbReference>
<protein>
    <submittedName>
        <fullName evidence="3">ALF repeat-containing protein</fullName>
    </submittedName>
</protein>
<accession>A0A7H8NIF6</accession>
<feature type="compositionally biased region" description="Basic and acidic residues" evidence="1">
    <location>
        <begin position="251"/>
        <end position="274"/>
    </location>
</feature>
<keyword evidence="2" id="KW-0812">Transmembrane</keyword>
<feature type="region of interest" description="Disordered" evidence="1">
    <location>
        <begin position="1"/>
        <end position="20"/>
    </location>
</feature>
<feature type="region of interest" description="Disordered" evidence="1">
    <location>
        <begin position="237"/>
        <end position="292"/>
    </location>
</feature>
<keyword evidence="2" id="KW-1133">Transmembrane helix</keyword>
<sequence>MHRGEANRRRRRALDPGRAVRQAANDALDAGTAEALHHFLSDAYEKALREDDAVATATLISTAGPYTTAYAQAALEGPAWVRRNFLTSIQHTTAQLDHDSATHIAAIQGAIAAAAKIAHRAQEDAARAQQAAAVARDAASEAETWADAAKAAAGRAATAAQQANTYADSAERSARNAQASATRARQAAATARIAARSSNYSANRAVDAARRATSSANAAQASAASARSSALQAGHNAQTAAAAASQAHQIATDKRSAEVAADAKRAAEEARAAKEAGTNPADKPEHDTVKGGLPWWKEGARWMANATEWASIGLGFAAAFVSPFFPVAGLVLGASSLAFAGISSIFTGIGYGFTGGKFVSSLAGTALGALTFGQTRLISAFGGTSVATKVTNFGHDLVSPITGSLGKLKISF</sequence>
<gene>
    <name evidence="3" type="ORF">HUT08_03050</name>
</gene>
<evidence type="ECO:0000313" key="4">
    <source>
        <dbReference type="Proteomes" id="UP000509303"/>
    </source>
</evidence>
<evidence type="ECO:0000256" key="2">
    <source>
        <dbReference type="SAM" id="Phobius"/>
    </source>
</evidence>
<name>A0A7H8NIF6_9ACTN</name>
<evidence type="ECO:0000256" key="1">
    <source>
        <dbReference type="SAM" id="MobiDB-lite"/>
    </source>
</evidence>